<evidence type="ECO:0000313" key="2">
    <source>
        <dbReference type="EMBL" id="KAB8189575.1"/>
    </source>
</evidence>
<feature type="compositionally biased region" description="Basic and acidic residues" evidence="1">
    <location>
        <begin position="40"/>
        <end position="57"/>
    </location>
</feature>
<comment type="caution">
    <text evidence="2">The sequence shown here is derived from an EMBL/GenBank/DDBJ whole genome shotgun (WGS) entry which is preliminary data.</text>
</comment>
<dbReference type="InterPro" id="IPR006626">
    <property type="entry name" value="PbH1"/>
</dbReference>
<protein>
    <submittedName>
        <fullName evidence="2">Uncharacterized protein</fullName>
    </submittedName>
</protein>
<organism evidence="2 3">
    <name type="scientific">Nonomuraea phyllanthi</name>
    <dbReference type="NCBI Taxonomy" id="2219224"/>
    <lineage>
        <taxon>Bacteria</taxon>
        <taxon>Bacillati</taxon>
        <taxon>Actinomycetota</taxon>
        <taxon>Actinomycetes</taxon>
        <taxon>Streptosporangiales</taxon>
        <taxon>Streptosporangiaceae</taxon>
        <taxon>Nonomuraea</taxon>
    </lineage>
</organism>
<dbReference type="SMART" id="SM00710">
    <property type="entry name" value="PbH1"/>
    <property type="match status" value="4"/>
</dbReference>
<name>A0A5C4VNY2_9ACTN</name>
<keyword evidence="3" id="KW-1185">Reference proteome</keyword>
<gene>
    <name evidence="2" type="ORF">FH608_038960</name>
</gene>
<dbReference type="AlphaFoldDB" id="A0A5C4VNY2"/>
<dbReference type="InterPro" id="IPR012334">
    <property type="entry name" value="Pectin_lyas_fold"/>
</dbReference>
<feature type="region of interest" description="Disordered" evidence="1">
    <location>
        <begin position="1"/>
        <end position="77"/>
    </location>
</feature>
<accession>A0A5C4VNY2</accession>
<dbReference type="EMBL" id="VDLX02000019">
    <property type="protein sequence ID" value="KAB8189575.1"/>
    <property type="molecule type" value="Genomic_DNA"/>
</dbReference>
<dbReference type="SUPFAM" id="SSF51126">
    <property type="entry name" value="Pectin lyase-like"/>
    <property type="match status" value="1"/>
</dbReference>
<evidence type="ECO:0000313" key="3">
    <source>
        <dbReference type="Proteomes" id="UP000312512"/>
    </source>
</evidence>
<evidence type="ECO:0000256" key="1">
    <source>
        <dbReference type="SAM" id="MobiDB-lite"/>
    </source>
</evidence>
<sequence>MCGDQLPDGPPVGRQPGRKVPVGHSVRAGRPARSALRHLHLPDRGRLPAAERHREVSRGLAQSGRRPDSPRVPGAAEAELTPNIFHLRRGNDMTVSRRAALAAGVLGGATVLTAGGTSAAQAAASGPGPNPPVPGESDALRRLRRQLNLAALGDRSLERDGGGRCVVVAPAGVHVLKRPLVIGGDTTLRADGATFTSDIAVQPQTYYKDKNQHSPEPTYPDSFISVGAVNTRDATLLINHVPDDCTGHQAAGNIRLEGGIWDPTAHFVRNATGDDRARATAAPPMNAITFEHTHHVELSGVTVRNVKWWHGVELNAVRTATVSECRFEGWVEAPTAGLWHGEAVQLDVATTGTTWGGVADNTPSTDIRVIDSYCGASQDYPGWGKIIGSHTGAPDAVHSDIWIERNLIENAKWDAIGPMNTSRVVIRENTIRSSWGGIYVKSISPNPNETVDIMGNDITLVDGSTRPAVGVNATNAQLPVSDVAVYANTVRGGGFSYSANVTFRREPQR</sequence>
<dbReference type="InterPro" id="IPR011050">
    <property type="entry name" value="Pectin_lyase_fold/virulence"/>
</dbReference>
<proteinExistence type="predicted"/>
<dbReference type="OrthoDB" id="4215965at2"/>
<dbReference type="Proteomes" id="UP000312512">
    <property type="component" value="Unassembled WGS sequence"/>
</dbReference>
<reference evidence="2 3" key="1">
    <citation type="submission" date="2019-10" db="EMBL/GenBank/DDBJ databases">
        <title>Nonomuraea sp. nov., isolated from Phyllanthus amarus.</title>
        <authorList>
            <person name="Klykleung N."/>
            <person name="Tanasupawat S."/>
        </authorList>
    </citation>
    <scope>NUCLEOTIDE SEQUENCE [LARGE SCALE GENOMIC DNA]</scope>
    <source>
        <strain evidence="2 3">PA1-10</strain>
    </source>
</reference>
<dbReference type="Gene3D" id="2.160.20.10">
    <property type="entry name" value="Single-stranded right-handed beta-helix, Pectin lyase-like"/>
    <property type="match status" value="1"/>
</dbReference>